<dbReference type="Proteomes" id="UP000295416">
    <property type="component" value="Unassembled WGS sequence"/>
</dbReference>
<dbReference type="InterPro" id="IPR028345">
    <property type="entry name" value="Antibiotic_NAT-like"/>
</dbReference>
<dbReference type="SUPFAM" id="SSF110710">
    <property type="entry name" value="TTHA0583/YokD-like"/>
    <property type="match status" value="1"/>
</dbReference>
<dbReference type="HAMAP" id="MF_00800">
    <property type="entry name" value="UPF0340"/>
    <property type="match status" value="1"/>
</dbReference>
<reference evidence="2 3" key="1">
    <citation type="submission" date="2019-03" db="EMBL/GenBank/DDBJ databases">
        <title>Genomic Encyclopedia of Type Strains, Phase IV (KMG-IV): sequencing the most valuable type-strain genomes for metagenomic binning, comparative biology and taxonomic classification.</title>
        <authorList>
            <person name="Goeker M."/>
        </authorList>
    </citation>
    <scope>NUCLEOTIDE SEQUENCE [LARGE SCALE GENOMIC DNA]</scope>
    <source>
        <strain evidence="2 3">DSM 19377</strain>
    </source>
</reference>
<organism evidence="2 3">
    <name type="scientific">Scopulibacillus darangshiensis</name>
    <dbReference type="NCBI Taxonomy" id="442528"/>
    <lineage>
        <taxon>Bacteria</taxon>
        <taxon>Bacillati</taxon>
        <taxon>Bacillota</taxon>
        <taxon>Bacilli</taxon>
        <taxon>Bacillales</taxon>
        <taxon>Sporolactobacillaceae</taxon>
        <taxon>Scopulibacillus</taxon>
    </lineage>
</organism>
<dbReference type="RefSeq" id="WP_132748072.1">
    <property type="nucleotide sequence ID" value="NZ_SLXK01000054.1"/>
</dbReference>
<dbReference type="Gene3D" id="3.40.50.10360">
    <property type="entry name" value="Hypothetical protein TT1679"/>
    <property type="match status" value="1"/>
</dbReference>
<keyword evidence="3" id="KW-1185">Reference proteome</keyword>
<dbReference type="AlphaFoldDB" id="A0A4R2NFT7"/>
<dbReference type="Pfam" id="PF04260">
    <property type="entry name" value="DUF436"/>
    <property type="match status" value="1"/>
</dbReference>
<evidence type="ECO:0000313" key="3">
    <source>
        <dbReference type="Proteomes" id="UP000295416"/>
    </source>
</evidence>
<comment type="caution">
    <text evidence="2">The sequence shown here is derived from an EMBL/GenBank/DDBJ whole genome shotgun (WGS) entry which is preliminary data.</text>
</comment>
<protein>
    <recommendedName>
        <fullName evidence="1">UPF0340 protein EV207_15411</fullName>
    </recommendedName>
</protein>
<proteinExistence type="inferred from homology"/>
<evidence type="ECO:0000256" key="1">
    <source>
        <dbReference type="HAMAP-Rule" id="MF_00800"/>
    </source>
</evidence>
<dbReference type="NCBIfam" id="TIGR01440">
    <property type="entry name" value="TIGR01440 family protein"/>
    <property type="match status" value="1"/>
</dbReference>
<dbReference type="OrthoDB" id="9803187at2"/>
<dbReference type="InterPro" id="IPR006340">
    <property type="entry name" value="DUF436"/>
</dbReference>
<dbReference type="PIRSF" id="PIRSF007510">
    <property type="entry name" value="UCP007510"/>
    <property type="match status" value="1"/>
</dbReference>
<accession>A0A4R2NFT7</accession>
<dbReference type="EMBL" id="SLXK01000054">
    <property type="protein sequence ID" value="TCP20249.1"/>
    <property type="molecule type" value="Genomic_DNA"/>
</dbReference>
<sequence>MDDFQEDIQRQLTQILDDLNNAMKLNSNHLLVVGASTSEVIGEHIGTSGTVEVADSIYRVFSDFKRKTGVHYAFQCCEHLNRALVVERSIAEKKNYEPVTVVPVRSAGGSMAAYAFNKMDDPVVVEHIKADCGIDIGDTFIGMHMKSVVIPVRSTVHEIGQAHVTMARTRPRLIGGERAVYPEREKVNHF</sequence>
<gene>
    <name evidence="2" type="ORF">EV207_15411</name>
</gene>
<comment type="similarity">
    <text evidence="1">Belongs to the UPF0340 family.</text>
</comment>
<evidence type="ECO:0000313" key="2">
    <source>
        <dbReference type="EMBL" id="TCP20249.1"/>
    </source>
</evidence>
<name>A0A4R2NFT7_9BACL</name>